<reference evidence="1 2" key="1">
    <citation type="submission" date="2019-03" db="EMBL/GenBank/DDBJ databases">
        <title>Genomic Encyclopedia of Type Strains, Phase III (KMG-III): the genomes of soil and plant-associated and newly described type strains.</title>
        <authorList>
            <person name="Whitman W."/>
        </authorList>
    </citation>
    <scope>NUCLEOTIDE SEQUENCE [LARGE SCALE GENOMIC DNA]</scope>
    <source>
        <strain evidence="1 2">CECT 7378</strain>
    </source>
</reference>
<comment type="caution">
    <text evidence="1">The sequence shown here is derived from an EMBL/GenBank/DDBJ whole genome shotgun (WGS) entry which is preliminary data.</text>
</comment>
<dbReference type="AlphaFoldDB" id="A0A4V3CH12"/>
<sequence>MLLVTIYEDDSMYQSQIILLLESYEDITQKAKHAYMEGLIEEASSYYKEACDISTRLLSFPTISHDTLKRCVDACSNYFDFCNNPSDDDQNDYLHSVSSMLMGIVASNQESDMRMAALEAYADIARLSYLVAKCCRSEKAQSVISDFYQCWTKYSPSLVCFH</sequence>
<gene>
    <name evidence="1" type="ORF">DFP79_0861</name>
</gene>
<organism evidence="1 2">
    <name type="scientific">Marinomonas balearica</name>
    <dbReference type="NCBI Taxonomy" id="491947"/>
    <lineage>
        <taxon>Bacteria</taxon>
        <taxon>Pseudomonadati</taxon>
        <taxon>Pseudomonadota</taxon>
        <taxon>Gammaproteobacteria</taxon>
        <taxon>Oceanospirillales</taxon>
        <taxon>Oceanospirillaceae</taxon>
        <taxon>Marinomonas</taxon>
    </lineage>
</organism>
<name>A0A4V3CH12_9GAMM</name>
<evidence type="ECO:0000313" key="1">
    <source>
        <dbReference type="EMBL" id="TDO99852.1"/>
    </source>
</evidence>
<accession>A0A4V3CH12</accession>
<dbReference type="Proteomes" id="UP000294656">
    <property type="component" value="Unassembled WGS sequence"/>
</dbReference>
<dbReference type="EMBL" id="SNXC01000009">
    <property type="protein sequence ID" value="TDO99852.1"/>
    <property type="molecule type" value="Genomic_DNA"/>
</dbReference>
<dbReference type="InterPro" id="IPR016024">
    <property type="entry name" value="ARM-type_fold"/>
</dbReference>
<dbReference type="SUPFAM" id="SSF48371">
    <property type="entry name" value="ARM repeat"/>
    <property type="match status" value="1"/>
</dbReference>
<protein>
    <submittedName>
        <fullName evidence="1">Uncharacterized protein</fullName>
    </submittedName>
</protein>
<proteinExistence type="predicted"/>
<evidence type="ECO:0000313" key="2">
    <source>
        <dbReference type="Proteomes" id="UP000294656"/>
    </source>
</evidence>
<keyword evidence="2" id="KW-1185">Reference proteome</keyword>